<dbReference type="PANTHER" id="PTHR37558:SF1">
    <property type="entry name" value="HTH CENPB-TYPE DOMAIN-CONTAINING PROTEIN"/>
    <property type="match status" value="1"/>
</dbReference>
<gene>
    <name evidence="3" type="ORF">PHMEG_00020506</name>
</gene>
<name>A0A225VRI7_9STRA</name>
<feature type="region of interest" description="Disordered" evidence="2">
    <location>
        <begin position="1"/>
        <end position="33"/>
    </location>
</feature>
<feature type="region of interest" description="Disordered" evidence="2">
    <location>
        <begin position="201"/>
        <end position="234"/>
    </location>
</feature>
<dbReference type="EMBL" id="NBNE01003659">
    <property type="protein sequence ID" value="OWZ07140.1"/>
    <property type="molecule type" value="Genomic_DNA"/>
</dbReference>
<comment type="caution">
    <text evidence="3">The sequence shown here is derived from an EMBL/GenBank/DDBJ whole genome shotgun (WGS) entry which is preliminary data.</text>
</comment>
<dbReference type="OrthoDB" id="117095at2759"/>
<keyword evidence="1" id="KW-0175">Coiled coil</keyword>
<organism evidence="3 4">
    <name type="scientific">Phytophthora megakarya</name>
    <dbReference type="NCBI Taxonomy" id="4795"/>
    <lineage>
        <taxon>Eukaryota</taxon>
        <taxon>Sar</taxon>
        <taxon>Stramenopiles</taxon>
        <taxon>Oomycota</taxon>
        <taxon>Peronosporomycetes</taxon>
        <taxon>Peronosporales</taxon>
        <taxon>Peronosporaceae</taxon>
        <taxon>Phytophthora</taxon>
    </lineage>
</organism>
<evidence type="ECO:0000313" key="4">
    <source>
        <dbReference type="Proteomes" id="UP000198211"/>
    </source>
</evidence>
<sequence length="234" mass="26331">MSDHDNTHSAAGEAPSVPSSAAAPGPSKPASKRKKFSIADDVVLLRQVVADTPFASGRGALMDSWESLAAKVRNIDGFSKTELKGKESQAHFVTLLQAHRQWDNKLLGLSGASVDYKEHKELLDEALLLVDEKAREDAVKSERKKEKAKAEEPIAKSVREEAVERMHKRAGSVDGGSAAKKKLKFTVYDLIREDNELVCKQKAAERQEDLEERRRERELMQEVRRREREEDREE</sequence>
<reference evidence="4" key="1">
    <citation type="submission" date="2017-03" db="EMBL/GenBank/DDBJ databases">
        <title>Phytopthora megakarya and P. palmivora, two closely related causual agents of cacao black pod achieved similar genome size and gene model numbers by different mechanisms.</title>
        <authorList>
            <person name="Ali S."/>
            <person name="Shao J."/>
            <person name="Larry D.J."/>
            <person name="Kronmiller B."/>
            <person name="Shen D."/>
            <person name="Strem M.D."/>
            <person name="Melnick R.L."/>
            <person name="Guiltinan M.J."/>
            <person name="Tyler B.M."/>
            <person name="Meinhardt L.W."/>
            <person name="Bailey B.A."/>
        </authorList>
    </citation>
    <scope>NUCLEOTIDE SEQUENCE [LARGE SCALE GENOMIC DNA]</scope>
    <source>
        <strain evidence="4">zdho120</strain>
    </source>
</reference>
<dbReference type="AlphaFoldDB" id="A0A225VRI7"/>
<accession>A0A225VRI7</accession>
<proteinExistence type="predicted"/>
<evidence type="ECO:0000256" key="1">
    <source>
        <dbReference type="SAM" id="Coils"/>
    </source>
</evidence>
<protein>
    <submittedName>
        <fullName evidence="3">Uncharacterized protein</fullName>
    </submittedName>
</protein>
<evidence type="ECO:0000256" key="2">
    <source>
        <dbReference type="SAM" id="MobiDB-lite"/>
    </source>
</evidence>
<dbReference type="PANTHER" id="PTHR37558">
    <property type="entry name" value="HTH CENPB-TYPE DOMAIN-CONTAINING PROTEIN"/>
    <property type="match status" value="1"/>
</dbReference>
<feature type="compositionally biased region" description="Low complexity" evidence="2">
    <location>
        <begin position="9"/>
        <end position="29"/>
    </location>
</feature>
<keyword evidence="4" id="KW-1185">Reference proteome</keyword>
<evidence type="ECO:0000313" key="3">
    <source>
        <dbReference type="EMBL" id="OWZ07140.1"/>
    </source>
</evidence>
<feature type="coiled-coil region" evidence="1">
    <location>
        <begin position="116"/>
        <end position="151"/>
    </location>
</feature>
<dbReference type="Proteomes" id="UP000198211">
    <property type="component" value="Unassembled WGS sequence"/>
</dbReference>